<evidence type="ECO:0000313" key="9">
    <source>
        <dbReference type="Proteomes" id="UP000198406"/>
    </source>
</evidence>
<dbReference type="Pfam" id="PF04893">
    <property type="entry name" value="Yip1"/>
    <property type="match status" value="1"/>
</dbReference>
<dbReference type="InterPro" id="IPR006977">
    <property type="entry name" value="Yip1_dom"/>
</dbReference>
<reference evidence="8 9" key="1">
    <citation type="journal article" date="2015" name="Plant Cell">
        <title>Oil accumulation by the oleaginous diatom Fistulifera solaris as revealed by the genome and transcriptome.</title>
        <authorList>
            <person name="Tanaka T."/>
            <person name="Maeda Y."/>
            <person name="Veluchamy A."/>
            <person name="Tanaka M."/>
            <person name="Abida H."/>
            <person name="Marechal E."/>
            <person name="Bowler C."/>
            <person name="Muto M."/>
            <person name="Sunaga Y."/>
            <person name="Tanaka M."/>
            <person name="Yoshino T."/>
            <person name="Taniguchi T."/>
            <person name="Fukuda Y."/>
            <person name="Nemoto M."/>
            <person name="Matsumoto M."/>
            <person name="Wong P.S."/>
            <person name="Aburatani S."/>
            <person name="Fujibuchi W."/>
        </authorList>
    </citation>
    <scope>NUCLEOTIDE SEQUENCE [LARGE SCALE GENOMIC DNA]</scope>
    <source>
        <strain evidence="8 9">JPCC DA0580</strain>
    </source>
</reference>
<evidence type="ECO:0000256" key="2">
    <source>
        <dbReference type="ARBA" id="ARBA00010596"/>
    </source>
</evidence>
<feature type="transmembrane region" description="Helical" evidence="6">
    <location>
        <begin position="227"/>
        <end position="245"/>
    </location>
</feature>
<comment type="caution">
    <text evidence="6">Lacks conserved residue(s) required for the propagation of feature annotation.</text>
</comment>
<dbReference type="InParanoid" id="A0A1Z5JFP4"/>
<feature type="transmembrane region" description="Helical" evidence="6">
    <location>
        <begin position="178"/>
        <end position="207"/>
    </location>
</feature>
<keyword evidence="3 6" id="KW-0812">Transmembrane</keyword>
<keyword evidence="5 6" id="KW-0472">Membrane</keyword>
<comment type="subcellular location">
    <subcellularLocation>
        <location evidence="6">Golgi apparatus membrane</location>
        <topology evidence="6">Multi-pass membrane protein</topology>
    </subcellularLocation>
    <subcellularLocation>
        <location evidence="1">Membrane</location>
        <topology evidence="1">Multi-pass membrane protein</topology>
    </subcellularLocation>
</comment>
<keyword evidence="4 6" id="KW-1133">Transmembrane helix</keyword>
<feature type="domain" description="Yip1" evidence="7">
    <location>
        <begin position="107"/>
        <end position="243"/>
    </location>
</feature>
<dbReference type="PANTHER" id="PTHR21236:SF1">
    <property type="entry name" value="PROTEIN YIPF6"/>
    <property type="match status" value="1"/>
</dbReference>
<protein>
    <recommendedName>
        <fullName evidence="6">Protein YIPF</fullName>
    </recommendedName>
</protein>
<dbReference type="FunCoup" id="A0A1Z5JFP4">
    <property type="interactions" value="220"/>
</dbReference>
<dbReference type="Proteomes" id="UP000198406">
    <property type="component" value="Unassembled WGS sequence"/>
</dbReference>
<dbReference type="GO" id="GO:0006888">
    <property type="term" value="P:endoplasmic reticulum to Golgi vesicle-mediated transport"/>
    <property type="evidence" value="ECO:0007669"/>
    <property type="project" value="InterPro"/>
</dbReference>
<keyword evidence="9" id="KW-1185">Reference proteome</keyword>
<organism evidence="8 9">
    <name type="scientific">Fistulifera solaris</name>
    <name type="common">Oleaginous diatom</name>
    <dbReference type="NCBI Taxonomy" id="1519565"/>
    <lineage>
        <taxon>Eukaryota</taxon>
        <taxon>Sar</taxon>
        <taxon>Stramenopiles</taxon>
        <taxon>Ochrophyta</taxon>
        <taxon>Bacillariophyta</taxon>
        <taxon>Bacillariophyceae</taxon>
        <taxon>Bacillariophycidae</taxon>
        <taxon>Naviculales</taxon>
        <taxon>Naviculaceae</taxon>
        <taxon>Fistulifera</taxon>
    </lineage>
</organism>
<comment type="caution">
    <text evidence="8">The sequence shown here is derived from an EMBL/GenBank/DDBJ whole genome shotgun (WGS) entry which is preliminary data.</text>
</comment>
<evidence type="ECO:0000256" key="1">
    <source>
        <dbReference type="ARBA" id="ARBA00004141"/>
    </source>
</evidence>
<evidence type="ECO:0000256" key="3">
    <source>
        <dbReference type="ARBA" id="ARBA00022692"/>
    </source>
</evidence>
<feature type="transmembrane region" description="Helical" evidence="6">
    <location>
        <begin position="113"/>
        <end position="131"/>
    </location>
</feature>
<feature type="transmembrane region" description="Helical" evidence="6">
    <location>
        <begin position="138"/>
        <end position="158"/>
    </location>
</feature>
<comment type="similarity">
    <text evidence="2 6">Belongs to the YIP1 family.</text>
</comment>
<dbReference type="InterPro" id="IPR045231">
    <property type="entry name" value="Yip1/4-like"/>
</dbReference>
<proteinExistence type="inferred from homology"/>
<sequence length="246" mass="27457">MAQSSGAAPEWATAANNAGYNSSGILATTVEQHQDELFAPYSTLDEPVMETIMRDVRAVGAKLKVVMRPMDRAPIFYAAVDTADSNANANPDHIEEMSENDRLIMQQLKDWDLWGPLVLCLALGICLSFRAPSEQASLVFAAVFCGVWVGGTIVTINAQLLGSTISFFQSLCVLGYSIFPMVLVAAVMVIIRWAWIDLIMVAVGYLWSTRTSTFFISQYIKPERRLLALYPVYFFFTFLAWIVFYF</sequence>
<dbReference type="AlphaFoldDB" id="A0A1Z5JFP4"/>
<evidence type="ECO:0000256" key="4">
    <source>
        <dbReference type="ARBA" id="ARBA00022989"/>
    </source>
</evidence>
<evidence type="ECO:0000256" key="5">
    <source>
        <dbReference type="ARBA" id="ARBA00023136"/>
    </source>
</evidence>
<evidence type="ECO:0000256" key="6">
    <source>
        <dbReference type="RuleBase" id="RU361264"/>
    </source>
</evidence>
<dbReference type="GO" id="GO:0000139">
    <property type="term" value="C:Golgi membrane"/>
    <property type="evidence" value="ECO:0007669"/>
    <property type="project" value="UniProtKB-SubCell"/>
</dbReference>
<accession>A0A1Z5JFP4</accession>
<dbReference type="PANTHER" id="PTHR21236">
    <property type="entry name" value="GOLGI MEMBRANE PROTEIN YIP1"/>
    <property type="match status" value="1"/>
</dbReference>
<name>A0A1Z5JFP4_FISSO</name>
<dbReference type="GO" id="GO:0005802">
    <property type="term" value="C:trans-Golgi network"/>
    <property type="evidence" value="ECO:0007669"/>
    <property type="project" value="TreeGrafter"/>
</dbReference>
<evidence type="ECO:0000259" key="7">
    <source>
        <dbReference type="Pfam" id="PF04893"/>
    </source>
</evidence>
<dbReference type="EMBL" id="BDSP01000055">
    <property type="protein sequence ID" value="GAX12837.1"/>
    <property type="molecule type" value="Genomic_DNA"/>
</dbReference>
<evidence type="ECO:0000313" key="8">
    <source>
        <dbReference type="EMBL" id="GAX12837.1"/>
    </source>
</evidence>
<gene>
    <name evidence="8" type="ORF">FisN_15Hh318</name>
</gene>
<dbReference type="OrthoDB" id="411251at2759"/>